<evidence type="ECO:0000313" key="1">
    <source>
        <dbReference type="EMBL" id="CAJ1401183.1"/>
    </source>
</evidence>
<gene>
    <name evidence="1" type="ORF">EVOR1521_LOCUS24379</name>
</gene>
<sequence>YGSLDLVIAHCGDKEDLKWDLNRGFLRHRASAMCANVPGEPGFASGSYLNLAPCETKDIETPGLWKLTSDGHSGLRMGGAVLEGLLWLGFMLNVGNDWLQMNKCLSHSG</sequence>
<proteinExistence type="predicted"/>
<comment type="caution">
    <text evidence="1">The sequence shown here is derived from an EMBL/GenBank/DDBJ whole genome shotgun (WGS) entry which is preliminary data.</text>
</comment>
<reference evidence="1" key="1">
    <citation type="submission" date="2023-08" db="EMBL/GenBank/DDBJ databases">
        <authorList>
            <person name="Chen Y."/>
            <person name="Shah S."/>
            <person name="Dougan E. K."/>
            <person name="Thang M."/>
            <person name="Chan C."/>
        </authorList>
    </citation>
    <scope>NUCLEOTIDE SEQUENCE</scope>
</reference>
<dbReference type="AlphaFoldDB" id="A0AA36NGG2"/>
<dbReference type="Proteomes" id="UP001178507">
    <property type="component" value="Unassembled WGS sequence"/>
</dbReference>
<accession>A0AA36NGG2</accession>
<protein>
    <submittedName>
        <fullName evidence="1">Uncharacterized protein</fullName>
    </submittedName>
</protein>
<name>A0AA36NGG2_9DINO</name>
<organism evidence="1 2">
    <name type="scientific">Effrenium voratum</name>
    <dbReference type="NCBI Taxonomy" id="2562239"/>
    <lineage>
        <taxon>Eukaryota</taxon>
        <taxon>Sar</taxon>
        <taxon>Alveolata</taxon>
        <taxon>Dinophyceae</taxon>
        <taxon>Suessiales</taxon>
        <taxon>Symbiodiniaceae</taxon>
        <taxon>Effrenium</taxon>
    </lineage>
</organism>
<dbReference type="EMBL" id="CAUJNA010003404">
    <property type="protein sequence ID" value="CAJ1401183.1"/>
    <property type="molecule type" value="Genomic_DNA"/>
</dbReference>
<evidence type="ECO:0000313" key="2">
    <source>
        <dbReference type="Proteomes" id="UP001178507"/>
    </source>
</evidence>
<keyword evidence="2" id="KW-1185">Reference proteome</keyword>
<dbReference type="SUPFAM" id="SSF50370">
    <property type="entry name" value="Ricin B-like lectins"/>
    <property type="match status" value="1"/>
</dbReference>
<dbReference type="InterPro" id="IPR035992">
    <property type="entry name" value="Ricin_B-like_lectins"/>
</dbReference>
<feature type="non-terminal residue" evidence="1">
    <location>
        <position position="1"/>
    </location>
</feature>